<evidence type="ECO:0000256" key="2">
    <source>
        <dbReference type="ARBA" id="ARBA00004167"/>
    </source>
</evidence>
<keyword evidence="5 12" id="KW-0812">Transmembrane</keyword>
<keyword evidence="7" id="KW-0862">Zinc</keyword>
<keyword evidence="8 12" id="KW-1133">Transmembrane helix</keyword>
<dbReference type="EMBL" id="CACSLK010027752">
    <property type="protein sequence ID" value="CAA0828549.1"/>
    <property type="molecule type" value="Genomic_DNA"/>
</dbReference>
<keyword evidence="4" id="KW-0808">Transferase</keyword>
<evidence type="ECO:0000313" key="14">
    <source>
        <dbReference type="Proteomes" id="UP001153555"/>
    </source>
</evidence>
<dbReference type="GO" id="GO:0046872">
    <property type="term" value="F:metal ion binding"/>
    <property type="evidence" value="ECO:0007669"/>
    <property type="project" value="UniProtKB-KW"/>
</dbReference>
<protein>
    <recommendedName>
        <fullName evidence="3">RING-type E3 ubiquitin transferase</fullName>
        <ecNumber evidence="3">2.3.2.27</ecNumber>
    </recommendedName>
</protein>
<dbReference type="OrthoDB" id="1748185at2759"/>
<gene>
    <name evidence="13" type="ORF">SHERM_24244</name>
</gene>
<keyword evidence="9 12" id="KW-0472">Membrane</keyword>
<evidence type="ECO:0000256" key="1">
    <source>
        <dbReference type="ARBA" id="ARBA00000900"/>
    </source>
</evidence>
<comment type="subcellular location">
    <subcellularLocation>
        <location evidence="2">Membrane</location>
        <topology evidence="2">Single-pass membrane protein</topology>
    </subcellularLocation>
</comment>
<reference evidence="13" key="1">
    <citation type="submission" date="2019-12" db="EMBL/GenBank/DDBJ databases">
        <authorList>
            <person name="Scholes J."/>
        </authorList>
    </citation>
    <scope>NUCLEOTIDE SEQUENCE</scope>
</reference>
<dbReference type="GO" id="GO:0016567">
    <property type="term" value="P:protein ubiquitination"/>
    <property type="evidence" value="ECO:0007669"/>
    <property type="project" value="InterPro"/>
</dbReference>
<dbReference type="PANTHER" id="PTHR46905:SF21">
    <property type="entry name" value="RING-TYPE E3 UBIQUITIN TRANSFERASE"/>
    <property type="match status" value="1"/>
</dbReference>
<proteinExistence type="inferred from homology"/>
<accession>A0A9N7N803</accession>
<evidence type="ECO:0000256" key="5">
    <source>
        <dbReference type="ARBA" id="ARBA00022692"/>
    </source>
</evidence>
<evidence type="ECO:0000256" key="11">
    <source>
        <dbReference type="SAM" id="MobiDB-lite"/>
    </source>
</evidence>
<evidence type="ECO:0000256" key="12">
    <source>
        <dbReference type="SAM" id="Phobius"/>
    </source>
</evidence>
<feature type="region of interest" description="Disordered" evidence="11">
    <location>
        <begin position="1"/>
        <end position="35"/>
    </location>
</feature>
<organism evidence="13 14">
    <name type="scientific">Striga hermonthica</name>
    <name type="common">Purple witchweed</name>
    <name type="synonym">Buchnera hermonthica</name>
    <dbReference type="NCBI Taxonomy" id="68872"/>
    <lineage>
        <taxon>Eukaryota</taxon>
        <taxon>Viridiplantae</taxon>
        <taxon>Streptophyta</taxon>
        <taxon>Embryophyta</taxon>
        <taxon>Tracheophyta</taxon>
        <taxon>Spermatophyta</taxon>
        <taxon>Magnoliopsida</taxon>
        <taxon>eudicotyledons</taxon>
        <taxon>Gunneridae</taxon>
        <taxon>Pentapetalae</taxon>
        <taxon>asterids</taxon>
        <taxon>lamiids</taxon>
        <taxon>Lamiales</taxon>
        <taxon>Orobanchaceae</taxon>
        <taxon>Buchnereae</taxon>
        <taxon>Striga</taxon>
    </lineage>
</organism>
<evidence type="ECO:0000256" key="4">
    <source>
        <dbReference type="ARBA" id="ARBA00022679"/>
    </source>
</evidence>
<dbReference type="AlphaFoldDB" id="A0A9N7N803"/>
<dbReference type="PANTHER" id="PTHR46905">
    <property type="entry name" value="RING-H2 FINGER PROTEIN ATL78"/>
    <property type="match status" value="1"/>
</dbReference>
<evidence type="ECO:0000256" key="7">
    <source>
        <dbReference type="ARBA" id="ARBA00022833"/>
    </source>
</evidence>
<dbReference type="Proteomes" id="UP001153555">
    <property type="component" value="Unassembled WGS sequence"/>
</dbReference>
<evidence type="ECO:0000256" key="10">
    <source>
        <dbReference type="ARBA" id="ARBA00024209"/>
    </source>
</evidence>
<evidence type="ECO:0000313" key="13">
    <source>
        <dbReference type="EMBL" id="CAA0828549.1"/>
    </source>
</evidence>
<dbReference type="GO" id="GO:0016020">
    <property type="term" value="C:membrane"/>
    <property type="evidence" value="ECO:0007669"/>
    <property type="project" value="UniProtKB-SubCell"/>
</dbReference>
<comment type="catalytic activity">
    <reaction evidence="1">
        <text>S-ubiquitinyl-[E2 ubiquitin-conjugating enzyme]-L-cysteine + [acceptor protein]-L-lysine = [E2 ubiquitin-conjugating enzyme]-L-cysteine + N(6)-ubiquitinyl-[acceptor protein]-L-lysine.</text>
        <dbReference type="EC" id="2.3.2.27"/>
    </reaction>
</comment>
<dbReference type="EC" id="2.3.2.27" evidence="3"/>
<comment type="similarity">
    <text evidence="10">Belongs to the RING-type zinc finger family. ATL subfamily.</text>
</comment>
<dbReference type="GO" id="GO:0061630">
    <property type="term" value="F:ubiquitin protein ligase activity"/>
    <property type="evidence" value="ECO:0007669"/>
    <property type="project" value="UniProtKB-EC"/>
</dbReference>
<evidence type="ECO:0000256" key="3">
    <source>
        <dbReference type="ARBA" id="ARBA00012483"/>
    </source>
</evidence>
<sequence length="216" mass="23508">MNFNHRTRRLLPDARPGVTPSPPQTDSGDRSHDDGRAANFDTNMVIILAALLCALICALGINSIVRCVLRCAGESSSAAPGDPPLRFGQRGLRKSLLRQIHYRWRCTPPPAATGWLRRPSPSAQYAWASLPTGRRLEFCRAPVTASTSTVWTCGCHRTLRAPRAANRWRRNRGTPAAAAGRRAEEGQRRVLPFGLGSGAGSHLLLGLRQFRGLGLG</sequence>
<keyword evidence="14" id="KW-1185">Reference proteome</keyword>
<keyword evidence="6" id="KW-0479">Metal-binding</keyword>
<comment type="caution">
    <text evidence="13">The sequence shown here is derived from an EMBL/GenBank/DDBJ whole genome shotgun (WGS) entry which is preliminary data.</text>
</comment>
<name>A0A9N7N803_STRHE</name>
<evidence type="ECO:0000256" key="9">
    <source>
        <dbReference type="ARBA" id="ARBA00023136"/>
    </source>
</evidence>
<evidence type="ECO:0000256" key="8">
    <source>
        <dbReference type="ARBA" id="ARBA00022989"/>
    </source>
</evidence>
<feature type="transmembrane region" description="Helical" evidence="12">
    <location>
        <begin position="45"/>
        <end position="65"/>
    </location>
</feature>
<dbReference type="InterPro" id="IPR044602">
    <property type="entry name" value="ATL10/ATL72-79-like"/>
</dbReference>
<evidence type="ECO:0000256" key="6">
    <source>
        <dbReference type="ARBA" id="ARBA00022723"/>
    </source>
</evidence>